<evidence type="ECO:0000313" key="4">
    <source>
        <dbReference type="Proteomes" id="UP001497482"/>
    </source>
</evidence>
<keyword evidence="4" id="KW-1185">Reference proteome</keyword>
<proteinExistence type="predicted"/>
<feature type="region of interest" description="Disordered" evidence="1">
    <location>
        <begin position="92"/>
        <end position="120"/>
    </location>
</feature>
<dbReference type="PROSITE" id="PS51257">
    <property type="entry name" value="PROKAR_LIPOPROTEIN"/>
    <property type="match status" value="1"/>
</dbReference>
<sequence length="178" mass="19764">MMRNVSRCVVLFTLWFSCSSARGPTPLMELKSMNMITSFIPEYQHSVCLGVTRQITSLWFDSRHHNQDWYIGSKDLHTRLCVVEQQGPVEVGVPPPTQGAEDPESVRAAPVPRTTDGSGEEFVRDETLVDRVTVDAAPSWSTVARRGGPRLQAALANRRQASLVLIENEESRDNLGGV</sequence>
<evidence type="ECO:0000313" key="3">
    <source>
        <dbReference type="EMBL" id="CAL1600492.1"/>
    </source>
</evidence>
<dbReference type="EMBL" id="OZ035825">
    <property type="protein sequence ID" value="CAL1600492.1"/>
    <property type="molecule type" value="Genomic_DNA"/>
</dbReference>
<name>A0AAV2LM73_KNICA</name>
<protein>
    <recommendedName>
        <fullName evidence="5">Secreted protein</fullName>
    </recommendedName>
</protein>
<gene>
    <name evidence="3" type="ORF">KC01_LOCUS28583</name>
</gene>
<feature type="signal peptide" evidence="2">
    <location>
        <begin position="1"/>
        <end position="20"/>
    </location>
</feature>
<evidence type="ECO:0000256" key="1">
    <source>
        <dbReference type="SAM" id="MobiDB-lite"/>
    </source>
</evidence>
<reference evidence="3 4" key="1">
    <citation type="submission" date="2024-04" db="EMBL/GenBank/DDBJ databases">
        <authorList>
            <person name="Waldvogel A.-M."/>
            <person name="Schoenle A."/>
        </authorList>
    </citation>
    <scope>NUCLEOTIDE SEQUENCE [LARGE SCALE GENOMIC DNA]</scope>
</reference>
<accession>A0AAV2LM73</accession>
<dbReference type="Proteomes" id="UP001497482">
    <property type="component" value="Chromosome 3"/>
</dbReference>
<feature type="chain" id="PRO_5043561969" description="Secreted protein" evidence="2">
    <location>
        <begin position="21"/>
        <end position="178"/>
    </location>
</feature>
<organism evidence="3 4">
    <name type="scientific">Knipowitschia caucasica</name>
    <name type="common">Caucasian dwarf goby</name>
    <name type="synonym">Pomatoschistus caucasicus</name>
    <dbReference type="NCBI Taxonomy" id="637954"/>
    <lineage>
        <taxon>Eukaryota</taxon>
        <taxon>Metazoa</taxon>
        <taxon>Chordata</taxon>
        <taxon>Craniata</taxon>
        <taxon>Vertebrata</taxon>
        <taxon>Euteleostomi</taxon>
        <taxon>Actinopterygii</taxon>
        <taxon>Neopterygii</taxon>
        <taxon>Teleostei</taxon>
        <taxon>Neoteleostei</taxon>
        <taxon>Acanthomorphata</taxon>
        <taxon>Gobiaria</taxon>
        <taxon>Gobiiformes</taxon>
        <taxon>Gobioidei</taxon>
        <taxon>Gobiidae</taxon>
        <taxon>Gobiinae</taxon>
        <taxon>Knipowitschia</taxon>
    </lineage>
</organism>
<keyword evidence="2" id="KW-0732">Signal</keyword>
<evidence type="ECO:0000256" key="2">
    <source>
        <dbReference type="SAM" id="SignalP"/>
    </source>
</evidence>
<evidence type="ECO:0008006" key="5">
    <source>
        <dbReference type="Google" id="ProtNLM"/>
    </source>
</evidence>
<dbReference type="AlphaFoldDB" id="A0AAV2LM73"/>